<name>A0AAW2FUL4_9HYME</name>
<dbReference type="Proteomes" id="UP001430953">
    <property type="component" value="Unassembled WGS sequence"/>
</dbReference>
<dbReference type="EMBL" id="JADYXP020000008">
    <property type="protein sequence ID" value="KAL0118496.1"/>
    <property type="molecule type" value="Genomic_DNA"/>
</dbReference>
<feature type="region of interest" description="Disordered" evidence="1">
    <location>
        <begin position="82"/>
        <end position="101"/>
    </location>
</feature>
<sequence length="101" mass="11522">MVIEASPSHPSEDVAKRLTLPRRILIARHHGGERRRLELRLQHERDVQMAGSSSGSRNPGDVGVRYVLLEASHCVRRTDLIDRYSNDRKKVSHSDSHYAVE</sequence>
<evidence type="ECO:0000256" key="1">
    <source>
        <dbReference type="SAM" id="MobiDB-lite"/>
    </source>
</evidence>
<reference evidence="2 3" key="1">
    <citation type="submission" date="2023-03" db="EMBL/GenBank/DDBJ databases">
        <title>High recombination rates correlate with genetic variation in Cardiocondyla obscurior ants.</title>
        <authorList>
            <person name="Errbii M."/>
        </authorList>
    </citation>
    <scope>NUCLEOTIDE SEQUENCE [LARGE SCALE GENOMIC DNA]</scope>
    <source>
        <strain evidence="2">Alpha-2009</strain>
        <tissue evidence="2">Whole body</tissue>
    </source>
</reference>
<protein>
    <submittedName>
        <fullName evidence="2">Uncharacterized protein</fullName>
    </submittedName>
</protein>
<evidence type="ECO:0000313" key="2">
    <source>
        <dbReference type="EMBL" id="KAL0118496.1"/>
    </source>
</evidence>
<keyword evidence="3" id="KW-1185">Reference proteome</keyword>
<comment type="caution">
    <text evidence="2">The sequence shown here is derived from an EMBL/GenBank/DDBJ whole genome shotgun (WGS) entry which is preliminary data.</text>
</comment>
<proteinExistence type="predicted"/>
<dbReference type="AlphaFoldDB" id="A0AAW2FUL4"/>
<organism evidence="2 3">
    <name type="scientific">Cardiocondyla obscurior</name>
    <dbReference type="NCBI Taxonomy" id="286306"/>
    <lineage>
        <taxon>Eukaryota</taxon>
        <taxon>Metazoa</taxon>
        <taxon>Ecdysozoa</taxon>
        <taxon>Arthropoda</taxon>
        <taxon>Hexapoda</taxon>
        <taxon>Insecta</taxon>
        <taxon>Pterygota</taxon>
        <taxon>Neoptera</taxon>
        <taxon>Endopterygota</taxon>
        <taxon>Hymenoptera</taxon>
        <taxon>Apocrita</taxon>
        <taxon>Aculeata</taxon>
        <taxon>Formicoidea</taxon>
        <taxon>Formicidae</taxon>
        <taxon>Myrmicinae</taxon>
        <taxon>Cardiocondyla</taxon>
    </lineage>
</organism>
<accession>A0AAW2FUL4</accession>
<evidence type="ECO:0000313" key="3">
    <source>
        <dbReference type="Proteomes" id="UP001430953"/>
    </source>
</evidence>
<gene>
    <name evidence="2" type="ORF">PUN28_009278</name>
</gene>